<dbReference type="GO" id="GO:0005634">
    <property type="term" value="C:nucleus"/>
    <property type="evidence" value="ECO:0000318"/>
    <property type="project" value="GO_Central"/>
</dbReference>
<evidence type="ECO:0000256" key="7">
    <source>
        <dbReference type="PROSITE-ProRule" id="PRU00108"/>
    </source>
</evidence>
<evidence type="ECO:0000256" key="4">
    <source>
        <dbReference type="ARBA" id="ARBA00023155"/>
    </source>
</evidence>
<organism evidence="13 14">
    <name type="scientific">Strongylocentrotus purpuratus</name>
    <name type="common">Purple sea urchin</name>
    <dbReference type="NCBI Taxonomy" id="7668"/>
    <lineage>
        <taxon>Eukaryota</taxon>
        <taxon>Metazoa</taxon>
        <taxon>Echinodermata</taxon>
        <taxon>Eleutherozoa</taxon>
        <taxon>Echinozoa</taxon>
        <taxon>Echinoidea</taxon>
        <taxon>Euechinoidea</taxon>
        <taxon>Echinacea</taxon>
        <taxon>Camarodonta</taxon>
        <taxon>Echinidea</taxon>
        <taxon>Strongylocentrotidae</taxon>
        <taxon>Strongylocentrotus</taxon>
    </lineage>
</organism>
<dbReference type="SUPFAM" id="SSF47413">
    <property type="entry name" value="lambda repressor-like DNA-binding domains"/>
    <property type="match status" value="1"/>
</dbReference>
<evidence type="ECO:0000313" key="13">
    <source>
        <dbReference type="EnsemblMetazoa" id="XP_799101"/>
    </source>
</evidence>
<feature type="domain" description="HNF-p1" evidence="12">
    <location>
        <begin position="2"/>
        <end position="33"/>
    </location>
</feature>
<comment type="subcellular location">
    <subcellularLocation>
        <location evidence="1 7 8">Nucleus</location>
    </subcellularLocation>
</comment>
<feature type="compositionally biased region" description="Low complexity" evidence="9">
    <location>
        <begin position="245"/>
        <end position="260"/>
    </location>
</feature>
<dbReference type="FunFam" id="1.10.260.40:FF:000085">
    <property type="entry name" value="Uncharacterized protein"/>
    <property type="match status" value="1"/>
</dbReference>
<evidence type="ECO:0000256" key="2">
    <source>
        <dbReference type="ARBA" id="ARBA00023015"/>
    </source>
</evidence>
<keyword evidence="3 7" id="KW-0238">DNA-binding</keyword>
<dbReference type="InterPro" id="IPR010982">
    <property type="entry name" value="Lambda_DNA-bd_dom_sf"/>
</dbReference>
<dbReference type="PROSITE" id="PS51937">
    <property type="entry name" value="HNF_P1"/>
    <property type="match status" value="1"/>
</dbReference>
<dbReference type="InterPro" id="IPR044869">
    <property type="entry name" value="HNF-1_POU"/>
</dbReference>
<feature type="region of interest" description="Disordered" evidence="9">
    <location>
        <begin position="241"/>
        <end position="263"/>
    </location>
</feature>
<evidence type="ECO:0000256" key="5">
    <source>
        <dbReference type="ARBA" id="ARBA00023163"/>
    </source>
</evidence>
<dbReference type="OrthoDB" id="5856131at2759"/>
<dbReference type="EnsemblMetazoa" id="XM_794008">
    <property type="protein sequence ID" value="XP_799101"/>
    <property type="gene ID" value="LOC594572"/>
</dbReference>
<dbReference type="SMART" id="SM00389">
    <property type="entry name" value="HOX"/>
    <property type="match status" value="1"/>
</dbReference>
<accession>A0A7M7RFI0</accession>
<dbReference type="SUPFAM" id="SSF46689">
    <property type="entry name" value="Homeodomain-like"/>
    <property type="match status" value="1"/>
</dbReference>
<sequence length="438" mass="48855">MSEPRYTIEQIELLRRLVRTGLTKDEIIHACDSMAKMDSELGPLPSKIEQPIFTSVNSAASPPISSYHAPQQLTVTNRNSGLDTTGGLGQEPASPGNRTSLVTLLSNAGHGGFQENGDGGDGGRGGVDDFHVTNEEVESLFRKGHMNVKEDIKDFLTRNRLSQNLISQSTGISQSYISQFLLHGYVMRRSTQAILYRWFLAKKRELEVMGVINSTPEQQDNSASSPHGLAQHRVRPLQPRYAPYQTPTQSTPTNSSAANSGKRRERFVWKDNCLRVLEAYFKKNPYPNDMERIRLSDACDALQQSLLGNDIPEHNRVNPSKVYNWFANRRKEANRKKRMAAEPIITRTVSHDDDSIPEVDYIDNSSADLTNEGDACMAGELEDEHDTGSMMNHMGGDDDQDDAEVATQLVEVNNSIMTLMKAVEERTEDPQVKTEADT</sequence>
<dbReference type="RefSeq" id="XP_799101.2">
    <property type="nucleotide sequence ID" value="XM_794008.4"/>
</dbReference>
<dbReference type="Pfam" id="PF04814">
    <property type="entry name" value="HNF-1_N"/>
    <property type="match status" value="1"/>
</dbReference>
<evidence type="ECO:0000256" key="9">
    <source>
        <dbReference type="SAM" id="MobiDB-lite"/>
    </source>
</evidence>
<protein>
    <recommendedName>
        <fullName evidence="15">Homeobox-containing protein 1</fullName>
    </recommendedName>
</protein>
<evidence type="ECO:0000256" key="3">
    <source>
        <dbReference type="ARBA" id="ARBA00023125"/>
    </source>
</evidence>
<dbReference type="PROSITE" id="PS50071">
    <property type="entry name" value="HOMEOBOX_2"/>
    <property type="match status" value="1"/>
</dbReference>
<dbReference type="InterPro" id="IPR009057">
    <property type="entry name" value="Homeodomain-like_sf"/>
</dbReference>
<keyword evidence="4 7" id="KW-0371">Homeobox</keyword>
<name>A0A7M7RFI0_STRPU</name>
<evidence type="ECO:0000313" key="14">
    <source>
        <dbReference type="Proteomes" id="UP000007110"/>
    </source>
</evidence>
<dbReference type="GO" id="GO:0003691">
    <property type="term" value="F:double-stranded telomeric DNA binding"/>
    <property type="evidence" value="ECO:0007669"/>
    <property type="project" value="InterPro"/>
</dbReference>
<dbReference type="InterPro" id="IPR001356">
    <property type="entry name" value="HD"/>
</dbReference>
<dbReference type="Pfam" id="PF00046">
    <property type="entry name" value="Homeodomain"/>
    <property type="match status" value="1"/>
</dbReference>
<dbReference type="Proteomes" id="UP000007110">
    <property type="component" value="Unassembled WGS sequence"/>
</dbReference>
<dbReference type="Gene3D" id="1.10.260.40">
    <property type="entry name" value="lambda repressor-like DNA-binding domains"/>
    <property type="match status" value="1"/>
</dbReference>
<dbReference type="OMA" id="CMAGELE"/>
<keyword evidence="6 7" id="KW-0539">Nucleus</keyword>
<keyword evidence="2" id="KW-0805">Transcription regulation</keyword>
<evidence type="ECO:0000259" key="11">
    <source>
        <dbReference type="PROSITE" id="PS51936"/>
    </source>
</evidence>
<dbReference type="Gene3D" id="1.10.10.60">
    <property type="entry name" value="Homeodomain-like"/>
    <property type="match status" value="1"/>
</dbReference>
<keyword evidence="5" id="KW-0804">Transcription</keyword>
<dbReference type="PANTHER" id="PTHR14618">
    <property type="entry name" value="HOMEODOX-CONTAINING PROTEIN 1 HMBOX1"/>
    <property type="match status" value="1"/>
</dbReference>
<dbReference type="GeneID" id="594572"/>
<dbReference type="PANTHER" id="PTHR14618:SF0">
    <property type="entry name" value="HOMEOBOX-CONTAINING PROTEIN 1"/>
    <property type="match status" value="1"/>
</dbReference>
<evidence type="ECO:0008006" key="15">
    <source>
        <dbReference type="Google" id="ProtNLM"/>
    </source>
</evidence>
<feature type="domain" description="POU-specific atypical" evidence="11">
    <location>
        <begin position="120"/>
        <end position="215"/>
    </location>
</feature>
<evidence type="ECO:0000256" key="1">
    <source>
        <dbReference type="ARBA" id="ARBA00004123"/>
    </source>
</evidence>
<dbReference type="CTD" id="79618"/>
<dbReference type="GO" id="GO:0045893">
    <property type="term" value="P:positive regulation of DNA-templated transcription"/>
    <property type="evidence" value="ECO:0007669"/>
    <property type="project" value="InterPro"/>
</dbReference>
<evidence type="ECO:0000256" key="6">
    <source>
        <dbReference type="ARBA" id="ARBA00023242"/>
    </source>
</evidence>
<dbReference type="InParanoid" id="A0A7M7RFI0"/>
<dbReference type="FunFam" id="1.10.10.60:FF:000550">
    <property type="entry name" value="Homeobox domaincontaining protein"/>
    <property type="match status" value="1"/>
</dbReference>
<evidence type="ECO:0000259" key="10">
    <source>
        <dbReference type="PROSITE" id="PS50071"/>
    </source>
</evidence>
<dbReference type="AlphaFoldDB" id="A0A7M7RFI0"/>
<reference evidence="14" key="1">
    <citation type="submission" date="2015-02" db="EMBL/GenBank/DDBJ databases">
        <title>Genome sequencing for Strongylocentrotus purpuratus.</title>
        <authorList>
            <person name="Murali S."/>
            <person name="Liu Y."/>
            <person name="Vee V."/>
            <person name="English A."/>
            <person name="Wang M."/>
            <person name="Skinner E."/>
            <person name="Han Y."/>
            <person name="Muzny D.M."/>
            <person name="Worley K.C."/>
            <person name="Gibbs R.A."/>
        </authorList>
    </citation>
    <scope>NUCLEOTIDE SEQUENCE</scope>
</reference>
<reference evidence="13" key="2">
    <citation type="submission" date="2021-01" db="UniProtKB">
        <authorList>
            <consortium name="EnsemblMetazoa"/>
        </authorList>
    </citation>
    <scope>IDENTIFICATION</scope>
</reference>
<dbReference type="InterPro" id="IPR044866">
    <property type="entry name" value="HNF_P1"/>
</dbReference>
<evidence type="ECO:0000256" key="8">
    <source>
        <dbReference type="RuleBase" id="RU000682"/>
    </source>
</evidence>
<proteinExistence type="predicted"/>
<feature type="DNA-binding region" description="Homeobox" evidence="7">
    <location>
        <begin position="262"/>
        <end position="337"/>
    </location>
</feature>
<dbReference type="InterPro" id="IPR006899">
    <property type="entry name" value="HNF-1_N"/>
</dbReference>
<dbReference type="KEGG" id="spu:594572"/>
<feature type="domain" description="Homeobox" evidence="10">
    <location>
        <begin position="260"/>
        <end position="336"/>
    </location>
</feature>
<dbReference type="PROSITE" id="PS51936">
    <property type="entry name" value="POU_4"/>
    <property type="match status" value="1"/>
</dbReference>
<keyword evidence="14" id="KW-1185">Reference proteome</keyword>
<dbReference type="CDD" id="cd00086">
    <property type="entry name" value="homeodomain"/>
    <property type="match status" value="1"/>
</dbReference>
<evidence type="ECO:0000259" key="12">
    <source>
        <dbReference type="PROSITE" id="PS51937"/>
    </source>
</evidence>
<dbReference type="InterPro" id="IPR040363">
    <property type="entry name" value="HMBOX1"/>
</dbReference>